<evidence type="ECO:0000313" key="4">
    <source>
        <dbReference type="EMBL" id="RKP15372.1"/>
    </source>
</evidence>
<evidence type="ECO:0000256" key="1">
    <source>
        <dbReference type="ARBA" id="ARBA00007347"/>
    </source>
</evidence>
<dbReference type="AlphaFoldDB" id="A0A4P9Y9A1"/>
<reference evidence="5" key="1">
    <citation type="journal article" date="2018" name="Nat. Microbiol.">
        <title>Leveraging single-cell genomics to expand the fungal tree of life.</title>
        <authorList>
            <person name="Ahrendt S.R."/>
            <person name="Quandt C.A."/>
            <person name="Ciobanu D."/>
            <person name="Clum A."/>
            <person name="Salamov A."/>
            <person name="Andreopoulos B."/>
            <person name="Cheng J.F."/>
            <person name="Woyke T."/>
            <person name="Pelin A."/>
            <person name="Henrissat B."/>
            <person name="Reynolds N.K."/>
            <person name="Benny G.L."/>
            <person name="Smith M.E."/>
            <person name="James T.Y."/>
            <person name="Grigoriev I.V."/>
        </authorList>
    </citation>
    <scope>NUCLEOTIDE SEQUENCE [LARGE SCALE GENOMIC DNA]</scope>
</reference>
<dbReference type="Pfam" id="PF08583">
    <property type="entry name" value="Cmc1"/>
    <property type="match status" value="1"/>
</dbReference>
<keyword evidence="3" id="KW-0496">Mitochondrion</keyword>
<evidence type="ECO:0000313" key="5">
    <source>
        <dbReference type="Proteomes" id="UP000267251"/>
    </source>
</evidence>
<organism evidence="4 5">
    <name type="scientific">Piptocephalis cylindrospora</name>
    <dbReference type="NCBI Taxonomy" id="1907219"/>
    <lineage>
        <taxon>Eukaryota</taxon>
        <taxon>Fungi</taxon>
        <taxon>Fungi incertae sedis</taxon>
        <taxon>Zoopagomycota</taxon>
        <taxon>Zoopagomycotina</taxon>
        <taxon>Zoopagomycetes</taxon>
        <taxon>Zoopagales</taxon>
        <taxon>Piptocephalidaceae</taxon>
        <taxon>Piptocephalis</taxon>
    </lineage>
</organism>
<feature type="non-terminal residue" evidence="4">
    <location>
        <position position="50"/>
    </location>
</feature>
<dbReference type="EMBL" id="KZ987737">
    <property type="protein sequence ID" value="RKP15372.1"/>
    <property type="molecule type" value="Genomic_DNA"/>
</dbReference>
<keyword evidence="3" id="KW-0999">Mitochondrion inner membrane</keyword>
<keyword evidence="5" id="KW-1185">Reference proteome</keyword>
<comment type="similarity">
    <text evidence="1 3">Belongs to the CMC family.</text>
</comment>
<keyword evidence="2" id="KW-1015">Disulfide bond</keyword>
<protein>
    <recommendedName>
        <fullName evidence="3">COX assembly mitochondrial protein</fullName>
    </recommendedName>
</protein>
<accession>A0A4P9Y9A1</accession>
<keyword evidence="3" id="KW-0472">Membrane</keyword>
<evidence type="ECO:0000256" key="2">
    <source>
        <dbReference type="ARBA" id="ARBA00023157"/>
    </source>
</evidence>
<comment type="subcellular location">
    <subcellularLocation>
        <location evidence="3">Mitochondrion inner membrane</location>
    </subcellularLocation>
</comment>
<evidence type="ECO:0000256" key="3">
    <source>
        <dbReference type="RuleBase" id="RU364104"/>
    </source>
</evidence>
<gene>
    <name evidence="4" type="ORF">BJ684DRAFT_5695</name>
</gene>
<dbReference type="GO" id="GO:0005743">
    <property type="term" value="C:mitochondrial inner membrane"/>
    <property type="evidence" value="ECO:0007669"/>
    <property type="project" value="UniProtKB-SubCell"/>
</dbReference>
<keyword evidence="3" id="KW-0143">Chaperone</keyword>
<dbReference type="Proteomes" id="UP000267251">
    <property type="component" value="Unassembled WGS sequence"/>
</dbReference>
<comment type="function">
    <text evidence="3">Required for mitochondrial cytochrome c oxidase (COX) assembly and respiration.</text>
</comment>
<dbReference type="InterPro" id="IPR013892">
    <property type="entry name" value="Cyt_c_biogenesis_Cmc1-like"/>
</dbReference>
<name>A0A4P9Y9A1_9FUNG</name>
<dbReference type="OrthoDB" id="532630at2759"/>
<proteinExistence type="inferred from homology"/>
<sequence length="50" mass="5855">MHPQLHEHKHEQCTEVIRKLNACHKSSFWARLTGQCNPIKDELNACLTKE</sequence>